<dbReference type="PROSITE" id="PS00633">
    <property type="entry name" value="BROMODOMAIN_1"/>
    <property type="match status" value="1"/>
</dbReference>
<feature type="compositionally biased region" description="Polar residues" evidence="4">
    <location>
        <begin position="212"/>
        <end position="221"/>
    </location>
</feature>
<feature type="compositionally biased region" description="Basic and acidic residues" evidence="4">
    <location>
        <begin position="368"/>
        <end position="387"/>
    </location>
</feature>
<accession>A0A4S8Z5N9</accession>
<dbReference type="EMBL" id="QZAO01000664">
    <property type="protein sequence ID" value="THW60811.1"/>
    <property type="molecule type" value="Genomic_DNA"/>
</dbReference>
<evidence type="ECO:0000256" key="2">
    <source>
        <dbReference type="PROSITE-ProRule" id="PRU00035"/>
    </source>
</evidence>
<feature type="compositionally biased region" description="Acidic residues" evidence="4">
    <location>
        <begin position="388"/>
        <end position="399"/>
    </location>
</feature>
<evidence type="ECO:0000256" key="3">
    <source>
        <dbReference type="SAM" id="Coils"/>
    </source>
</evidence>
<evidence type="ECO:0000256" key="1">
    <source>
        <dbReference type="ARBA" id="ARBA00023117"/>
    </source>
</evidence>
<feature type="region of interest" description="Disordered" evidence="4">
    <location>
        <begin position="1"/>
        <end position="63"/>
    </location>
</feature>
<evidence type="ECO:0000313" key="7">
    <source>
        <dbReference type="Proteomes" id="UP000308802"/>
    </source>
</evidence>
<dbReference type="InterPro" id="IPR036427">
    <property type="entry name" value="Bromodomain-like_sf"/>
</dbReference>
<dbReference type="GO" id="GO:0000785">
    <property type="term" value="C:chromatin"/>
    <property type="evidence" value="ECO:0007669"/>
    <property type="project" value="TreeGrafter"/>
</dbReference>
<keyword evidence="3" id="KW-0175">Coiled coil</keyword>
<dbReference type="GO" id="GO:0005634">
    <property type="term" value="C:nucleus"/>
    <property type="evidence" value="ECO:0007669"/>
    <property type="project" value="TreeGrafter"/>
</dbReference>
<evidence type="ECO:0000313" key="6">
    <source>
        <dbReference type="EMBL" id="THW60811.1"/>
    </source>
</evidence>
<keyword evidence="1 2" id="KW-0103">Bromodomain</keyword>
<feature type="compositionally biased region" description="Basic and acidic residues" evidence="4">
    <location>
        <begin position="1"/>
        <end position="11"/>
    </location>
</feature>
<dbReference type="SMART" id="SM00297">
    <property type="entry name" value="BROMO"/>
    <property type="match status" value="1"/>
</dbReference>
<evidence type="ECO:0000256" key="4">
    <source>
        <dbReference type="SAM" id="MobiDB-lite"/>
    </source>
</evidence>
<dbReference type="InterPro" id="IPR050935">
    <property type="entry name" value="Bromo_chromatin_reader"/>
</dbReference>
<dbReference type="SUPFAM" id="SSF47370">
    <property type="entry name" value="Bromodomain"/>
    <property type="match status" value="1"/>
</dbReference>
<dbReference type="GO" id="GO:0006338">
    <property type="term" value="P:chromatin remodeling"/>
    <property type="evidence" value="ECO:0007669"/>
    <property type="project" value="TreeGrafter"/>
</dbReference>
<sequence length="399" mass="45495">MDNQKRAREDALPAESAASKSDAKRVKTDPSVTVVVHESSTTARPKRTLHLPAASDPSSESMRRETEAGLKFCEHILEEFRRFRYNDVVEPFRVPVDPVALNLPNYFDVITYPMDISTITRKLEAGAYESADSFWHDFDLMLQNCFLFNSAENEVHRRGKSLQEEFDMEWSSFDDWTQDYLAKKYTAAKFGHIDTKNGKQPVQETAKPHVLSRNSGPTQMPTRALKPKTRTDHERVARTDISDTIIVRSKPPLPAPPTLDPPRSVRLDKAASKQTVLTAANSEPLDAKIARIEKTKADAEAALAANRKIIQDAEAELATSKNHKALHEEYNALKIENINLRRKHNAKMAEFNTRKAEFNDYARVTQEELRESSTRHEQISTRMRMIEEEMPEVYDEDIA</sequence>
<dbReference type="Gene3D" id="1.20.920.10">
    <property type="entry name" value="Bromodomain-like"/>
    <property type="match status" value="1"/>
</dbReference>
<evidence type="ECO:0000259" key="5">
    <source>
        <dbReference type="PROSITE" id="PS50014"/>
    </source>
</evidence>
<dbReference type="PANTHER" id="PTHR22880">
    <property type="entry name" value="FALZ-RELATED BROMODOMAIN-CONTAINING PROTEINS"/>
    <property type="match status" value="1"/>
</dbReference>
<feature type="region of interest" description="Disordered" evidence="4">
    <location>
        <begin position="368"/>
        <end position="399"/>
    </location>
</feature>
<feature type="region of interest" description="Disordered" evidence="4">
    <location>
        <begin position="196"/>
        <end position="232"/>
    </location>
</feature>
<dbReference type="PANTHER" id="PTHR22880:SF225">
    <property type="entry name" value="BROMODOMAIN-CONTAINING PROTEIN BET-1-RELATED"/>
    <property type="match status" value="1"/>
</dbReference>
<dbReference type="GO" id="GO:0006355">
    <property type="term" value="P:regulation of DNA-templated transcription"/>
    <property type="evidence" value="ECO:0007669"/>
    <property type="project" value="TreeGrafter"/>
</dbReference>
<protein>
    <recommendedName>
        <fullName evidence="5">Bromo domain-containing protein</fullName>
    </recommendedName>
</protein>
<feature type="coiled-coil region" evidence="3">
    <location>
        <begin position="296"/>
        <end position="343"/>
    </location>
</feature>
<dbReference type="InterPro" id="IPR001487">
    <property type="entry name" value="Bromodomain"/>
</dbReference>
<comment type="caution">
    <text evidence="6">The sequence shown here is derived from an EMBL/GenBank/DDBJ whole genome shotgun (WGS) entry which is preliminary data.</text>
</comment>
<dbReference type="AlphaFoldDB" id="A0A4S8Z5N9"/>
<gene>
    <name evidence="6" type="ORF">D6D19_10055</name>
</gene>
<dbReference type="PROSITE" id="PS50014">
    <property type="entry name" value="BROMODOMAIN_2"/>
    <property type="match status" value="1"/>
</dbReference>
<feature type="compositionally biased region" description="Low complexity" evidence="4">
    <location>
        <begin position="31"/>
        <end position="42"/>
    </location>
</feature>
<feature type="domain" description="Bromo" evidence="5">
    <location>
        <begin position="84"/>
        <end position="156"/>
    </location>
</feature>
<dbReference type="Pfam" id="PF00439">
    <property type="entry name" value="Bromodomain"/>
    <property type="match status" value="1"/>
</dbReference>
<reference evidence="6 7" key="1">
    <citation type="submission" date="2018-10" db="EMBL/GenBank/DDBJ databases">
        <title>Fifty Aureobasidium pullulans genomes reveal a recombining polyextremotolerant generalist.</title>
        <authorList>
            <person name="Gostincar C."/>
            <person name="Turk M."/>
            <person name="Zajc J."/>
            <person name="Gunde-Cimerman N."/>
        </authorList>
    </citation>
    <scope>NUCLEOTIDE SEQUENCE [LARGE SCALE GENOMIC DNA]</scope>
    <source>
        <strain evidence="6 7">EXF-10659</strain>
    </source>
</reference>
<dbReference type="Proteomes" id="UP000308802">
    <property type="component" value="Unassembled WGS sequence"/>
</dbReference>
<organism evidence="6 7">
    <name type="scientific">Aureobasidium pullulans</name>
    <name type="common">Black yeast</name>
    <name type="synonym">Pullularia pullulans</name>
    <dbReference type="NCBI Taxonomy" id="5580"/>
    <lineage>
        <taxon>Eukaryota</taxon>
        <taxon>Fungi</taxon>
        <taxon>Dikarya</taxon>
        <taxon>Ascomycota</taxon>
        <taxon>Pezizomycotina</taxon>
        <taxon>Dothideomycetes</taxon>
        <taxon>Dothideomycetidae</taxon>
        <taxon>Dothideales</taxon>
        <taxon>Saccotheciaceae</taxon>
        <taxon>Aureobasidium</taxon>
    </lineage>
</organism>
<dbReference type="PRINTS" id="PR00503">
    <property type="entry name" value="BROMODOMAIN"/>
</dbReference>
<name>A0A4S8Z5N9_AURPU</name>
<proteinExistence type="predicted"/>
<dbReference type="InterPro" id="IPR018359">
    <property type="entry name" value="Bromodomain_CS"/>
</dbReference>